<proteinExistence type="predicted"/>
<feature type="region of interest" description="Disordered" evidence="1">
    <location>
        <begin position="1"/>
        <end position="38"/>
    </location>
</feature>
<dbReference type="AlphaFoldDB" id="A0A3P3XPY3"/>
<name>A0A3P3XPY3_9SPIR</name>
<protein>
    <submittedName>
        <fullName evidence="2">Uncharacterized protein</fullName>
    </submittedName>
</protein>
<accession>A0A3P3XPY3</accession>
<evidence type="ECO:0000256" key="1">
    <source>
        <dbReference type="SAM" id="MobiDB-lite"/>
    </source>
</evidence>
<dbReference type="EMBL" id="FWDO01000004">
    <property type="protein sequence ID" value="SLM18356.1"/>
    <property type="molecule type" value="Genomic_DNA"/>
</dbReference>
<reference evidence="2" key="1">
    <citation type="submission" date="2017-02" db="EMBL/GenBank/DDBJ databases">
        <authorList>
            <person name="Regsiter A."/>
            <person name="William W."/>
        </authorList>
    </citation>
    <scope>NUCLEOTIDE SEQUENCE</scope>
    <source>
        <strain evidence="2">BdmA 4</strain>
    </source>
</reference>
<sequence>MNALITGGDQTGENIRRDPERYHGDKHGRTLRPLDTKGSNALPALNKPLFDQFIDCLANSIAGYTELGHQLRF</sequence>
<gene>
    <name evidence="2" type="ORF">SPIRO4BDMA_40928</name>
</gene>
<feature type="compositionally biased region" description="Basic and acidic residues" evidence="1">
    <location>
        <begin position="14"/>
        <end position="35"/>
    </location>
</feature>
<organism evidence="2">
    <name type="scientific">uncultured spirochete</name>
    <dbReference type="NCBI Taxonomy" id="156406"/>
    <lineage>
        <taxon>Bacteria</taxon>
        <taxon>Pseudomonadati</taxon>
        <taxon>Spirochaetota</taxon>
        <taxon>Spirochaetia</taxon>
        <taxon>Spirochaetales</taxon>
        <taxon>environmental samples</taxon>
    </lineage>
</organism>
<evidence type="ECO:0000313" key="2">
    <source>
        <dbReference type="EMBL" id="SLM18356.1"/>
    </source>
</evidence>